<dbReference type="PANTHER" id="PTHR23501">
    <property type="entry name" value="MAJOR FACILITATOR SUPERFAMILY"/>
    <property type="match status" value="1"/>
</dbReference>
<proteinExistence type="predicted"/>
<keyword evidence="2" id="KW-0813">Transport</keyword>
<feature type="domain" description="Major facilitator superfamily (MFS) profile" evidence="8">
    <location>
        <begin position="1"/>
        <end position="469"/>
    </location>
</feature>
<evidence type="ECO:0000259" key="8">
    <source>
        <dbReference type="PROSITE" id="PS50850"/>
    </source>
</evidence>
<feature type="transmembrane region" description="Helical" evidence="7">
    <location>
        <begin position="104"/>
        <end position="125"/>
    </location>
</feature>
<dbReference type="InterPro" id="IPR036259">
    <property type="entry name" value="MFS_trans_sf"/>
</dbReference>
<dbReference type="OrthoDB" id="3437016at2759"/>
<feature type="transmembrane region" description="Helical" evidence="7">
    <location>
        <begin position="308"/>
        <end position="327"/>
    </location>
</feature>
<protein>
    <submittedName>
        <fullName evidence="9">MFS general substrate transporter</fullName>
    </submittedName>
</protein>
<name>A0A5C3KW30_COPMA</name>
<dbReference type="GO" id="GO:0012505">
    <property type="term" value="C:endomembrane system"/>
    <property type="evidence" value="ECO:0007669"/>
    <property type="project" value="UniProtKB-SubCell"/>
</dbReference>
<keyword evidence="4 7" id="KW-1133">Transmembrane helix</keyword>
<dbReference type="SUPFAM" id="SSF103473">
    <property type="entry name" value="MFS general substrate transporter"/>
    <property type="match status" value="1"/>
</dbReference>
<dbReference type="Pfam" id="PF07690">
    <property type="entry name" value="MFS_1"/>
    <property type="match status" value="1"/>
</dbReference>
<dbReference type="Gene3D" id="1.20.1720.10">
    <property type="entry name" value="Multidrug resistance protein D"/>
    <property type="match status" value="1"/>
</dbReference>
<feature type="transmembrane region" description="Helical" evidence="7">
    <location>
        <begin position="243"/>
        <end position="263"/>
    </location>
</feature>
<feature type="transmembrane region" description="Helical" evidence="7">
    <location>
        <begin position="204"/>
        <end position="222"/>
    </location>
</feature>
<dbReference type="GO" id="GO:0005886">
    <property type="term" value="C:plasma membrane"/>
    <property type="evidence" value="ECO:0007669"/>
    <property type="project" value="TreeGrafter"/>
</dbReference>
<accession>A0A5C3KW30</accession>
<dbReference type="AlphaFoldDB" id="A0A5C3KW30"/>
<reference evidence="9 10" key="1">
    <citation type="journal article" date="2019" name="Nat. Ecol. Evol.">
        <title>Megaphylogeny resolves global patterns of mushroom evolution.</title>
        <authorList>
            <person name="Varga T."/>
            <person name="Krizsan K."/>
            <person name="Foldi C."/>
            <person name="Dima B."/>
            <person name="Sanchez-Garcia M."/>
            <person name="Sanchez-Ramirez S."/>
            <person name="Szollosi G.J."/>
            <person name="Szarkandi J.G."/>
            <person name="Papp V."/>
            <person name="Albert L."/>
            <person name="Andreopoulos W."/>
            <person name="Angelini C."/>
            <person name="Antonin V."/>
            <person name="Barry K.W."/>
            <person name="Bougher N.L."/>
            <person name="Buchanan P."/>
            <person name="Buyck B."/>
            <person name="Bense V."/>
            <person name="Catcheside P."/>
            <person name="Chovatia M."/>
            <person name="Cooper J."/>
            <person name="Damon W."/>
            <person name="Desjardin D."/>
            <person name="Finy P."/>
            <person name="Geml J."/>
            <person name="Haridas S."/>
            <person name="Hughes K."/>
            <person name="Justo A."/>
            <person name="Karasinski D."/>
            <person name="Kautmanova I."/>
            <person name="Kiss B."/>
            <person name="Kocsube S."/>
            <person name="Kotiranta H."/>
            <person name="LaButti K.M."/>
            <person name="Lechner B.E."/>
            <person name="Liimatainen K."/>
            <person name="Lipzen A."/>
            <person name="Lukacs Z."/>
            <person name="Mihaltcheva S."/>
            <person name="Morgado L.N."/>
            <person name="Niskanen T."/>
            <person name="Noordeloos M.E."/>
            <person name="Ohm R.A."/>
            <person name="Ortiz-Santana B."/>
            <person name="Ovrebo C."/>
            <person name="Racz N."/>
            <person name="Riley R."/>
            <person name="Savchenko A."/>
            <person name="Shiryaev A."/>
            <person name="Soop K."/>
            <person name="Spirin V."/>
            <person name="Szebenyi C."/>
            <person name="Tomsovsky M."/>
            <person name="Tulloss R.E."/>
            <person name="Uehling J."/>
            <person name="Grigoriev I.V."/>
            <person name="Vagvolgyi C."/>
            <person name="Papp T."/>
            <person name="Martin F.M."/>
            <person name="Miettinen O."/>
            <person name="Hibbett D.S."/>
            <person name="Nagy L.G."/>
        </authorList>
    </citation>
    <scope>NUCLEOTIDE SEQUENCE [LARGE SCALE GENOMIC DNA]</scope>
    <source>
        <strain evidence="9 10">CBS 121175</strain>
    </source>
</reference>
<dbReference type="PANTHER" id="PTHR23501:SF191">
    <property type="entry name" value="VACUOLAR BASIC AMINO ACID TRANSPORTER 4"/>
    <property type="match status" value="1"/>
</dbReference>
<dbReference type="InterPro" id="IPR020846">
    <property type="entry name" value="MFS_dom"/>
</dbReference>
<feature type="compositionally biased region" description="Acidic residues" evidence="6">
    <location>
        <begin position="512"/>
        <end position="524"/>
    </location>
</feature>
<feature type="transmembrane region" description="Helical" evidence="7">
    <location>
        <begin position="446"/>
        <end position="464"/>
    </location>
</feature>
<feature type="transmembrane region" description="Helical" evidence="7">
    <location>
        <begin position="70"/>
        <end position="92"/>
    </location>
</feature>
<evidence type="ECO:0000256" key="3">
    <source>
        <dbReference type="ARBA" id="ARBA00022692"/>
    </source>
</evidence>
<comment type="subcellular location">
    <subcellularLocation>
        <location evidence="1">Endomembrane system</location>
        <topology evidence="1">Multi-pass membrane protein</topology>
    </subcellularLocation>
</comment>
<keyword evidence="10" id="KW-1185">Reference proteome</keyword>
<dbReference type="PROSITE" id="PS50850">
    <property type="entry name" value="MFS"/>
    <property type="match status" value="1"/>
</dbReference>
<evidence type="ECO:0000256" key="2">
    <source>
        <dbReference type="ARBA" id="ARBA00022448"/>
    </source>
</evidence>
<feature type="transmembrane region" description="Helical" evidence="7">
    <location>
        <begin position="333"/>
        <end position="360"/>
    </location>
</feature>
<dbReference type="Proteomes" id="UP000307440">
    <property type="component" value="Unassembled WGS sequence"/>
</dbReference>
<keyword evidence="3 7" id="KW-0812">Transmembrane</keyword>
<evidence type="ECO:0000256" key="5">
    <source>
        <dbReference type="ARBA" id="ARBA00023136"/>
    </source>
</evidence>
<dbReference type="GO" id="GO:0015174">
    <property type="term" value="F:basic amino acid transmembrane transporter activity"/>
    <property type="evidence" value="ECO:0007669"/>
    <property type="project" value="TreeGrafter"/>
</dbReference>
<evidence type="ECO:0000256" key="1">
    <source>
        <dbReference type="ARBA" id="ARBA00004127"/>
    </source>
</evidence>
<feature type="transmembrane region" description="Helical" evidence="7">
    <location>
        <begin position="275"/>
        <end position="296"/>
    </location>
</feature>
<dbReference type="Gene3D" id="1.20.1250.20">
    <property type="entry name" value="MFS general substrate transporter like domains"/>
    <property type="match status" value="1"/>
</dbReference>
<sequence>MLPSISSEFNKSNQASWLGTSYLLATCTFTPLYGRLSNVLGRRGANHTALLFAGLGVLLCGLSKNMETLILARFLSGIGGGGLMTTSSIIVSDMYSLRSRGLTQGVQSVFGGLGMGFGGPLGGLITDWLGWRWAFLIQLPVFALSYVLTSMNLDYVTEGKGKSTKDILKRIDYGGSATLMMAVGSCLVFLSAKYNEGLEWTHPSVMISAVLAGVFFVLFVVIEIYVAPEPVLAPYLLKQKIPVLVGISNFLVATCNFSIMYFLPMWFQTVVIQRASIAGLHLLPNSISMSTGSLFAGWIMHVTGRYKMINLIFGILPFVGAVLTYRLEEDSGWFLSWFSIVPSGFGNAVVLQTMLIALLVHLPESSMAVGTGFGQLFRGIGQVGGVAVSSALFQSRLDAELRKRITGPDASDIITRIRQNARLVATLPPDLKAAAQESYKQGLKSVFLFAACMTLLAYLVRLPIPDKQLENSPKHGHRTHGVTSPSESVTVAIVSPSSSSMVSLNVGVNREGDEDEEFDDDEEQFLIKNRNPKRRVSTYDTEDEVADPDANYGTPHA</sequence>
<dbReference type="EMBL" id="ML210197">
    <property type="protein sequence ID" value="TFK24624.1"/>
    <property type="molecule type" value="Genomic_DNA"/>
</dbReference>
<gene>
    <name evidence="9" type="ORF">FA15DRAFT_669347</name>
</gene>
<keyword evidence="5 7" id="KW-0472">Membrane</keyword>
<dbReference type="STRING" id="230819.A0A5C3KW30"/>
<evidence type="ECO:0000256" key="6">
    <source>
        <dbReference type="SAM" id="MobiDB-lite"/>
    </source>
</evidence>
<evidence type="ECO:0000313" key="9">
    <source>
        <dbReference type="EMBL" id="TFK24624.1"/>
    </source>
</evidence>
<dbReference type="InterPro" id="IPR011701">
    <property type="entry name" value="MFS"/>
</dbReference>
<feature type="transmembrane region" description="Helical" evidence="7">
    <location>
        <begin position="173"/>
        <end position="192"/>
    </location>
</feature>
<organism evidence="9 10">
    <name type="scientific">Coprinopsis marcescibilis</name>
    <name type="common">Agaric fungus</name>
    <name type="synonym">Psathyrella marcescibilis</name>
    <dbReference type="NCBI Taxonomy" id="230819"/>
    <lineage>
        <taxon>Eukaryota</taxon>
        <taxon>Fungi</taxon>
        <taxon>Dikarya</taxon>
        <taxon>Basidiomycota</taxon>
        <taxon>Agaricomycotina</taxon>
        <taxon>Agaricomycetes</taxon>
        <taxon>Agaricomycetidae</taxon>
        <taxon>Agaricales</taxon>
        <taxon>Agaricineae</taxon>
        <taxon>Psathyrellaceae</taxon>
        <taxon>Coprinopsis</taxon>
    </lineage>
</organism>
<evidence type="ECO:0000256" key="4">
    <source>
        <dbReference type="ARBA" id="ARBA00022989"/>
    </source>
</evidence>
<evidence type="ECO:0000313" key="10">
    <source>
        <dbReference type="Proteomes" id="UP000307440"/>
    </source>
</evidence>
<dbReference type="GO" id="GO:0000329">
    <property type="term" value="C:fungal-type vacuole membrane"/>
    <property type="evidence" value="ECO:0007669"/>
    <property type="project" value="TreeGrafter"/>
</dbReference>
<feature type="region of interest" description="Disordered" evidence="6">
    <location>
        <begin position="510"/>
        <end position="557"/>
    </location>
</feature>
<evidence type="ECO:0000256" key="7">
    <source>
        <dbReference type="SAM" id="Phobius"/>
    </source>
</evidence>
<feature type="transmembrane region" description="Helical" evidence="7">
    <location>
        <begin position="131"/>
        <end position="153"/>
    </location>
</feature>
<feature type="transmembrane region" description="Helical" evidence="7">
    <location>
        <begin position="15"/>
        <end position="33"/>
    </location>
</feature>